<reference evidence="1" key="1">
    <citation type="submission" date="2017-08" db="EMBL/GenBank/DDBJ databases">
        <authorList>
            <person name="Polle J.E."/>
            <person name="Barry K."/>
            <person name="Cushman J."/>
            <person name="Schmutz J."/>
            <person name="Tran D."/>
            <person name="Hathwaick L.T."/>
            <person name="Yim W.C."/>
            <person name="Jenkins J."/>
            <person name="Mckie-Krisberg Z.M."/>
            <person name="Prochnik S."/>
            <person name="Lindquist E."/>
            <person name="Dockter R.B."/>
            <person name="Adam C."/>
            <person name="Molina H."/>
            <person name="Bunkerborg J."/>
            <person name="Jin E."/>
            <person name="Buchheim M."/>
            <person name="Magnuson J."/>
        </authorList>
    </citation>
    <scope>NUCLEOTIDE SEQUENCE</scope>
    <source>
        <strain evidence="1">CCAP 19/18</strain>
    </source>
</reference>
<gene>
    <name evidence="1" type="ORF">DUNSADRAFT_10162</name>
</gene>
<dbReference type="EMBL" id="MU069806">
    <property type="protein sequence ID" value="KAF5833511.1"/>
    <property type="molecule type" value="Genomic_DNA"/>
</dbReference>
<name>A0ABQ7GFZ1_DUNSA</name>
<dbReference type="Proteomes" id="UP000815325">
    <property type="component" value="Unassembled WGS sequence"/>
</dbReference>
<accession>A0ABQ7GFZ1</accession>
<comment type="caution">
    <text evidence="1">The sequence shown here is derived from an EMBL/GenBank/DDBJ whole genome shotgun (WGS) entry which is preliminary data.</text>
</comment>
<proteinExistence type="predicted"/>
<dbReference type="PANTHER" id="PTHR43194">
    <property type="entry name" value="HYDROLASE ALPHA/BETA FOLD FAMILY"/>
    <property type="match status" value="1"/>
</dbReference>
<evidence type="ECO:0000313" key="2">
    <source>
        <dbReference type="Proteomes" id="UP000815325"/>
    </source>
</evidence>
<organism evidence="1 2">
    <name type="scientific">Dunaliella salina</name>
    <name type="common">Green alga</name>
    <name type="synonym">Protococcus salinus</name>
    <dbReference type="NCBI Taxonomy" id="3046"/>
    <lineage>
        <taxon>Eukaryota</taxon>
        <taxon>Viridiplantae</taxon>
        <taxon>Chlorophyta</taxon>
        <taxon>core chlorophytes</taxon>
        <taxon>Chlorophyceae</taxon>
        <taxon>CS clade</taxon>
        <taxon>Chlamydomonadales</taxon>
        <taxon>Dunaliellaceae</taxon>
        <taxon>Dunaliella</taxon>
    </lineage>
</organism>
<dbReference type="InterPro" id="IPR050228">
    <property type="entry name" value="Carboxylesterase_BioH"/>
</dbReference>
<keyword evidence="2" id="KW-1185">Reference proteome</keyword>
<sequence length="334" mass="36897">MMTSGLVAPTQCKGIVSGSRSCTLPSFRSIKQNRRQYKLRAQAEQAEEVDPTTGMPVPKFATTNPESGLKVKVGNLQWAYRKSEVPSERIDPSKPAVLMLHGIGSSSFSWSTEEEFVSGLDGFVEALNIKKPFAVVVQGYVLSQFGLLWAAQNEDKVARLMILNTPLSVGSRLRPDLAAFKNPIPFLRPRSFNGAYFNADGLAYVMDGRVAEAYDRPYQDPAAFEALSTTMEKLDFQKLLNKVDDVYCSWKKPSAIVFGSSDPFLKVNSAFEFLDTKRTNMKVIGQKAKMGAMPQEDYAEALHSTMIPFLEGATDVWVSGKMMKMTNKGGVDAE</sequence>
<dbReference type="SUPFAM" id="SSF53474">
    <property type="entry name" value="alpha/beta-Hydrolases"/>
    <property type="match status" value="1"/>
</dbReference>
<dbReference type="InterPro" id="IPR029058">
    <property type="entry name" value="AB_hydrolase_fold"/>
</dbReference>
<evidence type="ECO:0008006" key="3">
    <source>
        <dbReference type="Google" id="ProtNLM"/>
    </source>
</evidence>
<dbReference type="Gene3D" id="3.40.50.1820">
    <property type="entry name" value="alpha/beta hydrolase"/>
    <property type="match status" value="1"/>
</dbReference>
<evidence type="ECO:0000313" key="1">
    <source>
        <dbReference type="EMBL" id="KAF5833511.1"/>
    </source>
</evidence>
<protein>
    <recommendedName>
        <fullName evidence="3">AB hydrolase-1 domain-containing protein</fullName>
    </recommendedName>
</protein>
<dbReference type="PANTHER" id="PTHR43194:SF2">
    <property type="entry name" value="PEROXISOMAL MEMBRANE PROTEIN LPX1"/>
    <property type="match status" value="1"/>
</dbReference>